<protein>
    <recommendedName>
        <fullName evidence="3">SCP domain-containing protein</fullName>
    </recommendedName>
</protein>
<dbReference type="PRINTS" id="PR00837">
    <property type="entry name" value="V5TPXLIKE"/>
</dbReference>
<feature type="compositionally biased region" description="Gly residues" evidence="1">
    <location>
        <begin position="181"/>
        <end position="192"/>
    </location>
</feature>
<feature type="domain" description="SCP" evidence="3">
    <location>
        <begin position="305"/>
        <end position="447"/>
    </location>
</feature>
<gene>
    <name evidence="4" type="ORF">PSFLO_01728</name>
</gene>
<dbReference type="PROSITE" id="PS01009">
    <property type="entry name" value="CRISP_1"/>
    <property type="match status" value="1"/>
</dbReference>
<evidence type="ECO:0000256" key="2">
    <source>
        <dbReference type="SAM" id="SignalP"/>
    </source>
</evidence>
<dbReference type="Pfam" id="PF00188">
    <property type="entry name" value="CAP"/>
    <property type="match status" value="1"/>
</dbReference>
<name>A0A5C3EXZ1_9BASI</name>
<keyword evidence="2" id="KW-0732">Signal</keyword>
<evidence type="ECO:0000259" key="3">
    <source>
        <dbReference type="SMART" id="SM00198"/>
    </source>
</evidence>
<dbReference type="GO" id="GO:0005576">
    <property type="term" value="C:extracellular region"/>
    <property type="evidence" value="ECO:0007669"/>
    <property type="project" value="InterPro"/>
</dbReference>
<sequence>MFSHASLRALSIAILCAVLLAQESSASLQKRHRVRSHSSLAKRVASPDPAPSWFSNSWSTSSQSNTLNGDTTGGGHFTSNKKSSDQPDGNSFFKSWSFGSPGGDDNSGLSQMFGQLYGGKKQGGSDAPQQTQPQEEQEQDKTATPINDNKHKTMQGEQPAGQQANSGSTAGQGADGAAAGDKGGSNDNGGSTGSNTSTSTSTSSHSHSHSSSSASHSSSYSFSSSSWYEVTSNQELHAPFQPYSKVTWTAGSQQSGAVSVDGFSIQRPAPAATCNQRFPYHGQADDSDNGKDQKYLEAYTGQLDAVHQMALDMHNKERQRYGFPKLAWNSELADFAACWADLKPYGHSERLFIANGENIGEGYGAGCYDKPEDAMASVINGFLDEDRSFAQSGSIGTDTGHYTQIMWKSTQTMGCALAARAGGFMGNGGTDSFYVTCTYYPGGNILSRVEIQRNLPQQVKPPAQLRSSCSANIVHTRK</sequence>
<dbReference type="InterPro" id="IPR018244">
    <property type="entry name" value="Allrgn_V5/Tpx1_CS"/>
</dbReference>
<accession>A0A5C3EXZ1</accession>
<proteinExistence type="predicted"/>
<evidence type="ECO:0000256" key="1">
    <source>
        <dbReference type="SAM" id="MobiDB-lite"/>
    </source>
</evidence>
<organism evidence="4 5">
    <name type="scientific">Pseudozyma flocculosa</name>
    <dbReference type="NCBI Taxonomy" id="84751"/>
    <lineage>
        <taxon>Eukaryota</taxon>
        <taxon>Fungi</taxon>
        <taxon>Dikarya</taxon>
        <taxon>Basidiomycota</taxon>
        <taxon>Ustilaginomycotina</taxon>
        <taxon>Ustilaginomycetes</taxon>
        <taxon>Ustilaginales</taxon>
        <taxon>Ustilaginaceae</taxon>
        <taxon>Pseudozyma</taxon>
    </lineage>
</organism>
<evidence type="ECO:0000313" key="5">
    <source>
        <dbReference type="Proteomes" id="UP000323386"/>
    </source>
</evidence>
<dbReference type="AlphaFoldDB" id="A0A5C3EXZ1"/>
<dbReference type="PANTHER" id="PTHR10334">
    <property type="entry name" value="CYSTEINE-RICH SECRETORY PROTEIN-RELATED"/>
    <property type="match status" value="1"/>
</dbReference>
<feature type="compositionally biased region" description="Low complexity" evidence="1">
    <location>
        <begin position="166"/>
        <end position="180"/>
    </location>
</feature>
<feature type="compositionally biased region" description="Low complexity" evidence="1">
    <location>
        <begin position="193"/>
        <end position="221"/>
    </location>
</feature>
<feature type="signal peptide" evidence="2">
    <location>
        <begin position="1"/>
        <end position="21"/>
    </location>
</feature>
<dbReference type="PRINTS" id="PR00838">
    <property type="entry name" value="V5ALLERGEN"/>
</dbReference>
<dbReference type="Gene3D" id="3.40.33.10">
    <property type="entry name" value="CAP"/>
    <property type="match status" value="1"/>
</dbReference>
<dbReference type="InterPro" id="IPR002413">
    <property type="entry name" value="V5_allergen-like"/>
</dbReference>
<feature type="compositionally biased region" description="Low complexity" evidence="1">
    <location>
        <begin position="52"/>
        <end position="66"/>
    </location>
</feature>
<feature type="region of interest" description="Disordered" evidence="1">
    <location>
        <begin position="28"/>
        <end position="221"/>
    </location>
</feature>
<dbReference type="InterPro" id="IPR035940">
    <property type="entry name" value="CAP_sf"/>
</dbReference>
<evidence type="ECO:0000313" key="4">
    <source>
        <dbReference type="EMBL" id="SPO36257.1"/>
    </source>
</evidence>
<dbReference type="SMART" id="SM00198">
    <property type="entry name" value="SCP"/>
    <property type="match status" value="1"/>
</dbReference>
<keyword evidence="5" id="KW-1185">Reference proteome</keyword>
<dbReference type="Proteomes" id="UP000323386">
    <property type="component" value="Unassembled WGS sequence"/>
</dbReference>
<dbReference type="SUPFAM" id="SSF55797">
    <property type="entry name" value="PR-1-like"/>
    <property type="match status" value="1"/>
</dbReference>
<dbReference type="OrthoDB" id="337038at2759"/>
<feature type="compositionally biased region" description="Polar residues" evidence="1">
    <location>
        <begin position="77"/>
        <end position="98"/>
    </location>
</feature>
<dbReference type="EMBL" id="OOIP01000004">
    <property type="protein sequence ID" value="SPO36257.1"/>
    <property type="molecule type" value="Genomic_DNA"/>
</dbReference>
<dbReference type="InterPro" id="IPR001283">
    <property type="entry name" value="CRISP-related"/>
</dbReference>
<feature type="chain" id="PRO_5022921854" description="SCP domain-containing protein" evidence="2">
    <location>
        <begin position="22"/>
        <end position="478"/>
    </location>
</feature>
<reference evidence="4 5" key="1">
    <citation type="submission" date="2018-03" db="EMBL/GenBank/DDBJ databases">
        <authorList>
            <person name="Guldener U."/>
        </authorList>
    </citation>
    <scope>NUCLEOTIDE SEQUENCE [LARGE SCALE GENOMIC DNA]</scope>
    <source>
        <strain evidence="4 5">DAOM196992</strain>
    </source>
</reference>
<dbReference type="InterPro" id="IPR014044">
    <property type="entry name" value="CAP_dom"/>
</dbReference>